<dbReference type="InterPro" id="IPR047676">
    <property type="entry name" value="FxLYD_dom"/>
</dbReference>
<evidence type="ECO:0000313" key="3">
    <source>
        <dbReference type="Proteomes" id="UP000286712"/>
    </source>
</evidence>
<evidence type="ECO:0000256" key="1">
    <source>
        <dbReference type="SAM" id="MobiDB-lite"/>
    </source>
</evidence>
<dbReference type="NCBIfam" id="NF038353">
    <property type="entry name" value="FxLYD_dom"/>
    <property type="match status" value="1"/>
</dbReference>
<gene>
    <name evidence="2" type="ORF">CSW40_04630</name>
</gene>
<organism evidence="2 3">
    <name type="scientific">Thermus scotoductus</name>
    <dbReference type="NCBI Taxonomy" id="37636"/>
    <lineage>
        <taxon>Bacteria</taxon>
        <taxon>Thermotogati</taxon>
        <taxon>Deinococcota</taxon>
        <taxon>Deinococci</taxon>
        <taxon>Thermales</taxon>
        <taxon>Thermaceae</taxon>
        <taxon>Thermus</taxon>
    </lineage>
</organism>
<protein>
    <recommendedName>
        <fullName evidence="4">DUF3426 domain-containing protein</fullName>
    </recommendedName>
</protein>
<proteinExistence type="predicted"/>
<evidence type="ECO:0008006" key="4">
    <source>
        <dbReference type="Google" id="ProtNLM"/>
    </source>
</evidence>
<sequence>MAELMVLLGLGLLIYGVTRPKGKKLWWVIGGLVVMGLGGSLLPPSSSPESAPAPVTAPTQTAPTPATNPSQATPATSQPAKEEPKPDLELIEAKGQSDGFALYIVGKARNNTNRELSYAQIEFNIYDKEGNLLGSAMDNVTNWEPGTVWSFKAVFLGDAEKAHSFKFKDLSGY</sequence>
<reference evidence="2 3" key="1">
    <citation type="journal article" date="2019" name="Extremophiles">
        <title>Biogeography of thermophiles and predominance of Thermus scotoductus in domestic water heaters.</title>
        <authorList>
            <person name="Wilpiszeski R.L."/>
            <person name="Zhang Z."/>
            <person name="House C.H."/>
        </authorList>
    </citation>
    <scope>NUCLEOTIDE SEQUENCE [LARGE SCALE GENOMIC DNA]</scope>
    <source>
        <strain evidence="2 3">27_S27</strain>
    </source>
</reference>
<dbReference type="EMBL" id="PELW01000104">
    <property type="protein sequence ID" value="RTH26588.1"/>
    <property type="molecule type" value="Genomic_DNA"/>
</dbReference>
<evidence type="ECO:0000313" key="2">
    <source>
        <dbReference type="EMBL" id="RTH26588.1"/>
    </source>
</evidence>
<name>A0A430RZJ0_THESC</name>
<comment type="caution">
    <text evidence="2">The sequence shown here is derived from an EMBL/GenBank/DDBJ whole genome shotgun (WGS) entry which is preliminary data.</text>
</comment>
<feature type="compositionally biased region" description="Low complexity" evidence="1">
    <location>
        <begin position="43"/>
        <end position="77"/>
    </location>
</feature>
<feature type="region of interest" description="Disordered" evidence="1">
    <location>
        <begin position="43"/>
        <end position="87"/>
    </location>
</feature>
<dbReference type="Proteomes" id="UP000286712">
    <property type="component" value="Unassembled WGS sequence"/>
</dbReference>
<accession>A0A430RZJ0</accession>
<dbReference type="AlphaFoldDB" id="A0A430RZJ0"/>
<dbReference type="RefSeq" id="WP_126212921.1">
    <property type="nucleotide sequence ID" value="NZ_PELW01000104.1"/>
</dbReference>